<sequence>MNNLLITGCSGFVGSNLSEFLKNNNFNIFCLSLRDSQWENRISNDILGYIHLAGKAHDTSNKSNSEEYYKINRDLTISIFNKFLKSSAKDFFYFSSVKAVADTLDSKLFEDVNPQPKTPYGKSKLEAESYLMEKVLPVGKRLFIIRPCMIHGPGNKGNLNLLFEVVKKGIPWPLGSFYNERSFLSIDNLNFLILKMITDSNLKSGIYNFSDDGTLSTNELVELISNSLGKRSRILNINKNIVQSIAKIGDKLKLPLNSERLKKLTESYIVSNDKIKNELNIDKLPLNIRQGIQITIDSFKFKSV</sequence>
<dbReference type="RefSeq" id="WP_093099474.1">
    <property type="nucleotide sequence ID" value="NZ_FNGK01000004.1"/>
</dbReference>
<dbReference type="KEGG" id="smiz:4412673_03817"/>
<dbReference type="PANTHER" id="PTHR43245:SF58">
    <property type="entry name" value="BLL5923 PROTEIN"/>
    <property type="match status" value="1"/>
</dbReference>
<dbReference type="InterPro" id="IPR036291">
    <property type="entry name" value="NAD(P)-bd_dom_sf"/>
</dbReference>
<proteinExistence type="predicted"/>
<evidence type="ECO:0000313" key="3">
    <source>
        <dbReference type="Proteomes" id="UP000215355"/>
    </source>
</evidence>
<evidence type="ECO:0000259" key="1">
    <source>
        <dbReference type="Pfam" id="PF01370"/>
    </source>
</evidence>
<protein>
    <submittedName>
        <fullName evidence="2">UDP-glucose 4-epimerase</fullName>
    </submittedName>
</protein>
<dbReference type="PANTHER" id="PTHR43245">
    <property type="entry name" value="BIFUNCTIONAL POLYMYXIN RESISTANCE PROTEIN ARNA"/>
    <property type="match status" value="1"/>
</dbReference>
<dbReference type="InterPro" id="IPR001509">
    <property type="entry name" value="Epimerase_deHydtase"/>
</dbReference>
<dbReference type="Proteomes" id="UP000215355">
    <property type="component" value="Chromosome 1"/>
</dbReference>
<dbReference type="InterPro" id="IPR050177">
    <property type="entry name" value="Lipid_A_modif_metabolic_enz"/>
</dbReference>
<dbReference type="EMBL" id="LT906468">
    <property type="protein sequence ID" value="SNV62683.1"/>
    <property type="molecule type" value="Genomic_DNA"/>
</dbReference>
<accession>A0AAJ4XG25</accession>
<dbReference type="SUPFAM" id="SSF51735">
    <property type="entry name" value="NAD(P)-binding Rossmann-fold domains"/>
    <property type="match status" value="1"/>
</dbReference>
<dbReference type="AlphaFoldDB" id="A0AAJ4XG25"/>
<dbReference type="Gene3D" id="3.40.50.720">
    <property type="entry name" value="NAD(P)-binding Rossmann-like Domain"/>
    <property type="match status" value="1"/>
</dbReference>
<name>A0AAJ4XG25_9SPHI</name>
<organism evidence="2 3">
    <name type="scientific">Sphingobacterium mizutaii</name>
    <dbReference type="NCBI Taxonomy" id="1010"/>
    <lineage>
        <taxon>Bacteria</taxon>
        <taxon>Pseudomonadati</taxon>
        <taxon>Bacteroidota</taxon>
        <taxon>Sphingobacteriia</taxon>
        <taxon>Sphingobacteriales</taxon>
        <taxon>Sphingobacteriaceae</taxon>
        <taxon>Sphingobacterium</taxon>
    </lineage>
</organism>
<reference evidence="2 3" key="1">
    <citation type="submission" date="2017-06" db="EMBL/GenBank/DDBJ databases">
        <authorList>
            <consortium name="Pathogen Informatics"/>
        </authorList>
    </citation>
    <scope>NUCLEOTIDE SEQUENCE [LARGE SCALE GENOMIC DNA]</scope>
    <source>
        <strain evidence="2 3">NCTC12149</strain>
    </source>
</reference>
<dbReference type="Pfam" id="PF01370">
    <property type="entry name" value="Epimerase"/>
    <property type="match status" value="1"/>
</dbReference>
<gene>
    <name evidence="2" type="ORF">SAMEA4412673_03817</name>
</gene>
<feature type="domain" description="NAD-dependent epimerase/dehydratase" evidence="1">
    <location>
        <begin position="5"/>
        <end position="208"/>
    </location>
</feature>
<evidence type="ECO:0000313" key="2">
    <source>
        <dbReference type="EMBL" id="SNV62683.1"/>
    </source>
</evidence>